<dbReference type="VEuPathDB" id="MicrosporidiaDB:AAJ76_710003681"/>
<keyword evidence="4" id="KW-1185">Reference proteome</keyword>
<dbReference type="AlphaFoldDB" id="A0A0F9WC72"/>
<feature type="compositionally biased region" description="Polar residues" evidence="1">
    <location>
        <begin position="293"/>
        <end position="322"/>
    </location>
</feature>
<gene>
    <name evidence="3" type="ORF">AAJ76_710003681</name>
</gene>
<evidence type="ECO:0000256" key="1">
    <source>
        <dbReference type="SAM" id="MobiDB-lite"/>
    </source>
</evidence>
<evidence type="ECO:0000313" key="4">
    <source>
        <dbReference type="Proteomes" id="UP000034350"/>
    </source>
</evidence>
<feature type="region of interest" description="Disordered" evidence="1">
    <location>
        <begin position="119"/>
        <end position="139"/>
    </location>
</feature>
<dbReference type="EMBL" id="JPQZ01000071">
    <property type="protein sequence ID" value="KKO74440.1"/>
    <property type="molecule type" value="Genomic_DNA"/>
</dbReference>
<comment type="caution">
    <text evidence="3">The sequence shown here is derived from an EMBL/GenBank/DDBJ whole genome shotgun (WGS) entry which is preliminary data.</text>
</comment>
<dbReference type="GeneID" id="36321285"/>
<feature type="compositionally biased region" description="Polar residues" evidence="1">
    <location>
        <begin position="265"/>
        <end position="286"/>
    </location>
</feature>
<sequence length="552" mass="61159">MTLLFLWLLKIASTYLDFKLGKTILVSADGKILTNSLILEDPNNIHNIKTVEFVIIKKKEKGSLIFGLITFSGKIVKVKNNKLVTDDSVDLPENLKKIVNCLFKPNRKDETCRVIEEETKTATEEHQEEAESETKETFSDENLPFSLDFNNDNTVSISVRNTNLCIVSSDNLLRLDSCPELGFGGGPSGWSFFNEPDLTTKNDFTFGTTNRVKFHKILDFLKARHHSDQTNEANSLPLNSFLIGTKVGEKLASNLQNILGPYLHTQGQMNNPQATPNPTEISSQPLQPGPTGVFSQPLQPGSTGVFSQSLQSGPTGVFSQPLQPGLTGVFSQPLQPGPTGVFSQPLQSEPFSQPSQSGSNEPKETSILEAQTANPFLKQNIGTPHIDDPHLYYHWQQMLMSLLKNNPNLASPDPSENLYKNINKEPPLPLLPTFTAPHTPRENILPSVNPTEGQQNDLLQNQLPMLHKKYDDALNEQLMPNLIFAILKKLSEPLKQLQTLPLQSQAFSPQSQAYSPQPQEFATGNVLNNPNVGSIGQGLQQIGFPKKMMKIF</sequence>
<dbReference type="RefSeq" id="XP_024330182.1">
    <property type="nucleotide sequence ID" value="XM_024476332.1"/>
</dbReference>
<feature type="signal peptide" evidence="2">
    <location>
        <begin position="1"/>
        <end position="16"/>
    </location>
</feature>
<feature type="region of interest" description="Disordered" evidence="1">
    <location>
        <begin position="263"/>
        <end position="364"/>
    </location>
</feature>
<evidence type="ECO:0000313" key="3">
    <source>
        <dbReference type="EMBL" id="KKO74440.1"/>
    </source>
</evidence>
<name>A0A0F9WC72_9MICR</name>
<organism evidence="3 4">
    <name type="scientific">Vairimorpha ceranae</name>
    <dbReference type="NCBI Taxonomy" id="40302"/>
    <lineage>
        <taxon>Eukaryota</taxon>
        <taxon>Fungi</taxon>
        <taxon>Fungi incertae sedis</taxon>
        <taxon>Microsporidia</taxon>
        <taxon>Nosematidae</taxon>
        <taxon>Vairimorpha</taxon>
    </lineage>
</organism>
<protein>
    <submittedName>
        <fullName evidence="3">Uncharacterized protein</fullName>
    </submittedName>
</protein>
<dbReference type="VEuPathDB" id="MicrosporidiaDB:NCER_100533"/>
<dbReference type="Proteomes" id="UP000034350">
    <property type="component" value="Unassembled WGS sequence"/>
</dbReference>
<keyword evidence="2" id="KW-0732">Signal</keyword>
<evidence type="ECO:0000256" key="2">
    <source>
        <dbReference type="SAM" id="SignalP"/>
    </source>
</evidence>
<dbReference type="OrthoDB" id="8920197at2759"/>
<feature type="compositionally biased region" description="Polar residues" evidence="1">
    <location>
        <begin position="341"/>
        <end position="360"/>
    </location>
</feature>
<reference evidence="3 4" key="1">
    <citation type="journal article" date="2015" name="Environ. Microbiol.">
        <title>Genome analyses suggest the presence of polyploidy and recent human-driven expansions in eight global populations of the honeybee pathogen Nosema ceranae.</title>
        <authorList>
            <person name="Pelin A."/>
            <person name="Selman M."/>
            <person name="Aris-Brosou S."/>
            <person name="Farinelli L."/>
            <person name="Corradi N."/>
        </authorList>
    </citation>
    <scope>NUCLEOTIDE SEQUENCE [LARGE SCALE GENOMIC DNA]</scope>
    <source>
        <strain evidence="3 4">PA08 1199</strain>
    </source>
</reference>
<accession>A0A0F9WC72</accession>
<feature type="chain" id="PRO_5002529588" evidence="2">
    <location>
        <begin position="17"/>
        <end position="552"/>
    </location>
</feature>
<proteinExistence type="predicted"/>
<dbReference type="VEuPathDB" id="MicrosporidiaDB:G9O61_00g019280"/>